<dbReference type="AlphaFoldDB" id="A0A8X6QTH3"/>
<accession>A0A8X6QTH3</accession>
<evidence type="ECO:0000313" key="1">
    <source>
        <dbReference type="EMBL" id="GFU38526.1"/>
    </source>
</evidence>
<organism evidence="1 2">
    <name type="scientific">Nephila pilipes</name>
    <name type="common">Giant wood spider</name>
    <name type="synonym">Nephila maculata</name>
    <dbReference type="NCBI Taxonomy" id="299642"/>
    <lineage>
        <taxon>Eukaryota</taxon>
        <taxon>Metazoa</taxon>
        <taxon>Ecdysozoa</taxon>
        <taxon>Arthropoda</taxon>
        <taxon>Chelicerata</taxon>
        <taxon>Arachnida</taxon>
        <taxon>Araneae</taxon>
        <taxon>Araneomorphae</taxon>
        <taxon>Entelegynae</taxon>
        <taxon>Araneoidea</taxon>
        <taxon>Nephilidae</taxon>
        <taxon>Nephila</taxon>
    </lineage>
</organism>
<gene>
    <name evidence="1" type="ORF">NPIL_452091</name>
</gene>
<dbReference type="Proteomes" id="UP000887013">
    <property type="component" value="Unassembled WGS sequence"/>
</dbReference>
<keyword evidence="2" id="KW-1185">Reference proteome</keyword>
<dbReference type="EMBL" id="BMAW01084376">
    <property type="protein sequence ID" value="GFU38526.1"/>
    <property type="molecule type" value="Genomic_DNA"/>
</dbReference>
<proteinExistence type="predicted"/>
<comment type="caution">
    <text evidence="1">The sequence shown here is derived from an EMBL/GenBank/DDBJ whole genome shotgun (WGS) entry which is preliminary data.</text>
</comment>
<protein>
    <submittedName>
        <fullName evidence="1">Uncharacterized protein</fullName>
    </submittedName>
</protein>
<reference evidence="1" key="1">
    <citation type="submission" date="2020-08" db="EMBL/GenBank/DDBJ databases">
        <title>Multicomponent nature underlies the extraordinary mechanical properties of spider dragline silk.</title>
        <authorList>
            <person name="Kono N."/>
            <person name="Nakamura H."/>
            <person name="Mori M."/>
            <person name="Yoshida Y."/>
            <person name="Ohtoshi R."/>
            <person name="Malay A.D."/>
            <person name="Moran D.A.P."/>
            <person name="Tomita M."/>
            <person name="Numata K."/>
            <person name="Arakawa K."/>
        </authorList>
    </citation>
    <scope>NUCLEOTIDE SEQUENCE</scope>
</reference>
<sequence length="104" mass="11561">MTVIRITNKATQDDIARQLSSTSRETYQGNLSESHAVGLYAKRPVFCLPQTSALHISDSSHQFIWRASECSIILKNAEHETPLKVVVFQSKVTKGSTIAQPDDM</sequence>
<name>A0A8X6QTH3_NEPPI</name>
<evidence type="ECO:0000313" key="2">
    <source>
        <dbReference type="Proteomes" id="UP000887013"/>
    </source>
</evidence>